<dbReference type="InterPro" id="IPR000014">
    <property type="entry name" value="PAS"/>
</dbReference>
<dbReference type="CDD" id="cd00130">
    <property type="entry name" value="PAS"/>
    <property type="match status" value="1"/>
</dbReference>
<dbReference type="Proteomes" id="UP001319200">
    <property type="component" value="Unassembled WGS sequence"/>
</dbReference>
<dbReference type="GO" id="GO:0000155">
    <property type="term" value="F:phosphorelay sensor kinase activity"/>
    <property type="evidence" value="ECO:0007669"/>
    <property type="project" value="InterPro"/>
</dbReference>
<name>A0AAP2DP39_9BACT</name>
<organism evidence="2 3">
    <name type="scientific">Chryseosolibacter histidini</name>
    <dbReference type="NCBI Taxonomy" id="2782349"/>
    <lineage>
        <taxon>Bacteria</taxon>
        <taxon>Pseudomonadati</taxon>
        <taxon>Bacteroidota</taxon>
        <taxon>Cytophagia</taxon>
        <taxon>Cytophagales</taxon>
        <taxon>Chryseotaleaceae</taxon>
        <taxon>Chryseosolibacter</taxon>
    </lineage>
</organism>
<keyword evidence="3" id="KW-1185">Reference proteome</keyword>
<evidence type="ECO:0000313" key="3">
    <source>
        <dbReference type="Proteomes" id="UP001319200"/>
    </source>
</evidence>
<dbReference type="EMBL" id="JAHESF010000010">
    <property type="protein sequence ID" value="MBT1697679.1"/>
    <property type="molecule type" value="Genomic_DNA"/>
</dbReference>
<dbReference type="InterPro" id="IPR036097">
    <property type="entry name" value="HisK_dim/P_sf"/>
</dbReference>
<dbReference type="Gene3D" id="1.10.287.130">
    <property type="match status" value="1"/>
</dbReference>
<accession>A0AAP2DP39</accession>
<dbReference type="NCBIfam" id="TIGR00229">
    <property type="entry name" value="sensory_box"/>
    <property type="match status" value="1"/>
</dbReference>
<gene>
    <name evidence="2" type="ORF">KK083_12380</name>
</gene>
<comment type="caution">
    <text evidence="2">The sequence shown here is derived from an EMBL/GenBank/DDBJ whole genome shotgun (WGS) entry which is preliminary data.</text>
</comment>
<sequence>MKKSVCEQCSSEAMEFQEQAKRSDQIMRAICDSTQSFIILISLDFRIIFFNKRALHFSKLQYGKDLQVGDSFMSYQRDGEEAVFMTFQDNFSQAIASGCPVTTEREMRYHNLTVWIRTEYTPVYDKGKVIGVALRIVDISERKKKELQIEKQNEQLRQISWIQSHKTRQPIATILGLVHILDKTSLTEDNRKIIAMLEKTVTQLDMVIRDTVIRANSV</sequence>
<evidence type="ECO:0000313" key="2">
    <source>
        <dbReference type="EMBL" id="MBT1697679.1"/>
    </source>
</evidence>
<protein>
    <submittedName>
        <fullName evidence="2">PAS domain-containing protein</fullName>
    </submittedName>
</protein>
<dbReference type="SUPFAM" id="SSF55785">
    <property type="entry name" value="PYP-like sensor domain (PAS domain)"/>
    <property type="match status" value="1"/>
</dbReference>
<dbReference type="InterPro" id="IPR035965">
    <property type="entry name" value="PAS-like_dom_sf"/>
</dbReference>
<dbReference type="SUPFAM" id="SSF47384">
    <property type="entry name" value="Homodimeric domain of signal transducing histidine kinase"/>
    <property type="match status" value="1"/>
</dbReference>
<reference evidence="2 3" key="1">
    <citation type="submission" date="2021-05" db="EMBL/GenBank/DDBJ databases">
        <title>A Polyphasic approach of four new species of the genus Ohtaekwangia: Ohtaekwangia histidinii sp. nov., Ohtaekwangia cretensis sp. nov., Ohtaekwangia indiensis sp. nov., Ohtaekwangia reichenbachii sp. nov. from diverse environment.</title>
        <authorList>
            <person name="Octaviana S."/>
        </authorList>
    </citation>
    <scope>NUCLEOTIDE SEQUENCE [LARGE SCALE GENOMIC DNA]</scope>
    <source>
        <strain evidence="2 3">PWU4</strain>
    </source>
</reference>
<dbReference type="InterPro" id="IPR013656">
    <property type="entry name" value="PAS_4"/>
</dbReference>
<evidence type="ECO:0000259" key="1">
    <source>
        <dbReference type="Pfam" id="PF08448"/>
    </source>
</evidence>
<feature type="domain" description="PAS fold-4" evidence="1">
    <location>
        <begin position="32"/>
        <end position="143"/>
    </location>
</feature>
<dbReference type="AlphaFoldDB" id="A0AAP2DP39"/>
<proteinExistence type="predicted"/>
<dbReference type="Gene3D" id="3.30.450.20">
    <property type="entry name" value="PAS domain"/>
    <property type="match status" value="1"/>
</dbReference>
<dbReference type="RefSeq" id="WP_254163552.1">
    <property type="nucleotide sequence ID" value="NZ_JAHESF010000010.1"/>
</dbReference>
<dbReference type="Pfam" id="PF08448">
    <property type="entry name" value="PAS_4"/>
    <property type="match status" value="1"/>
</dbReference>